<dbReference type="EMBL" id="JARKIB010000006">
    <property type="protein sequence ID" value="KAJ7778973.1"/>
    <property type="molecule type" value="Genomic_DNA"/>
</dbReference>
<dbReference type="Pfam" id="PF18758">
    <property type="entry name" value="KDZ"/>
    <property type="match status" value="1"/>
</dbReference>
<evidence type="ECO:0008006" key="4">
    <source>
        <dbReference type="Google" id="ProtNLM"/>
    </source>
</evidence>
<comment type="caution">
    <text evidence="2">The sequence shown here is derived from an EMBL/GenBank/DDBJ whole genome shotgun (WGS) entry which is preliminary data.</text>
</comment>
<name>A0AAD7K642_9AGAR</name>
<sequence>MIWQGAFPSAPYNAQVAFSTQTLELFRIAHVRAPGLSIQKWVKTLADLHKLPFKPYVAHQFSVAYDVYLGARNIVAYRVKHVLGRDTPNWRATNCCDACMYKLEGELPLEYPMLVTMDGNDSLKRVLQKEPKDYDEEGNLLPGVSKERFDPRAATAGKDYFIPRDKVNLWAKDKIKEQCKLRVEEKSACEEQWKNLAEDSTKKMWGVYDETGIFLMLCRHSFVLWAINMIRSGELSKYPLAMPAEVLQEFPAGTGCGYDTGCGTATTLWNSPLGMRALLQKLRLLVGAFHGHGHNRLCQLCFLVSYIEGLGLEDLETCERFFAGSNAMAGSIRYASVFHRLQTITQYFEHVDVHEAYTNLSKFLVDNYWQALEILEEETSLHTAMAVAGIDNVSEFPRRLQEEFKFLKGLIKEAEEDTQEMQYYQRLVNFADRHLKLELAKKQASRVVLRHAQENYDKAFDEVQASELEMGVADRWEPTSPEWAEAAHLVSTRQYRLALLKLERLVIQRMFKLTKMNLSQTGQLRKHIAKALQARSQAIRNALKTYNDAAASMVPPGRKLEWHEVVEYAFLADYDLLKDPEAFKEVRPWATLPARVLLDKYFKIERAKEEIIWCNIEIRRVITAIRDEKIFLTRKEAELEETNPQLAWAVREYRLQRERYADTHLKRFKKLAEKAGPRFTGTLTPGVRLPPTPRPTPMEGVDESGRREAKARAAELAEEMRASRPPEEEELEDEHAEEAEAEQLAEDIHTLYILSTE</sequence>
<protein>
    <recommendedName>
        <fullName evidence="4">CxC2-like cysteine cluster KDZ transposase-associated domain-containing protein</fullName>
    </recommendedName>
</protein>
<feature type="region of interest" description="Disordered" evidence="1">
    <location>
        <begin position="679"/>
        <end position="757"/>
    </location>
</feature>
<gene>
    <name evidence="2" type="ORF">B0H16DRAFT_1671896</name>
</gene>
<dbReference type="PANTHER" id="PTHR33096">
    <property type="entry name" value="CXC2 DOMAIN-CONTAINING PROTEIN"/>
    <property type="match status" value="1"/>
</dbReference>
<evidence type="ECO:0000313" key="2">
    <source>
        <dbReference type="EMBL" id="KAJ7778973.1"/>
    </source>
</evidence>
<dbReference type="PANTHER" id="PTHR33096:SF1">
    <property type="entry name" value="CXC1-LIKE CYSTEINE CLUSTER ASSOCIATED WITH KDZ TRANSPOSASES DOMAIN-CONTAINING PROTEIN"/>
    <property type="match status" value="1"/>
</dbReference>
<dbReference type="AlphaFoldDB" id="A0AAD7K642"/>
<accession>A0AAD7K642</accession>
<evidence type="ECO:0000313" key="3">
    <source>
        <dbReference type="Proteomes" id="UP001215598"/>
    </source>
</evidence>
<reference evidence="2" key="1">
    <citation type="submission" date="2023-03" db="EMBL/GenBank/DDBJ databases">
        <title>Massive genome expansion in bonnet fungi (Mycena s.s.) driven by repeated elements and novel gene families across ecological guilds.</title>
        <authorList>
            <consortium name="Lawrence Berkeley National Laboratory"/>
            <person name="Harder C.B."/>
            <person name="Miyauchi S."/>
            <person name="Viragh M."/>
            <person name="Kuo A."/>
            <person name="Thoen E."/>
            <person name="Andreopoulos B."/>
            <person name="Lu D."/>
            <person name="Skrede I."/>
            <person name="Drula E."/>
            <person name="Henrissat B."/>
            <person name="Morin E."/>
            <person name="Kohler A."/>
            <person name="Barry K."/>
            <person name="LaButti K."/>
            <person name="Morin E."/>
            <person name="Salamov A."/>
            <person name="Lipzen A."/>
            <person name="Mereny Z."/>
            <person name="Hegedus B."/>
            <person name="Baldrian P."/>
            <person name="Stursova M."/>
            <person name="Weitz H."/>
            <person name="Taylor A."/>
            <person name="Grigoriev I.V."/>
            <person name="Nagy L.G."/>
            <person name="Martin F."/>
            <person name="Kauserud H."/>
        </authorList>
    </citation>
    <scope>NUCLEOTIDE SEQUENCE</scope>
    <source>
        <strain evidence="2">CBHHK182m</strain>
    </source>
</reference>
<keyword evidence="3" id="KW-1185">Reference proteome</keyword>
<feature type="compositionally biased region" description="Basic and acidic residues" evidence="1">
    <location>
        <begin position="703"/>
        <end position="726"/>
    </location>
</feature>
<dbReference type="InterPro" id="IPR040521">
    <property type="entry name" value="KDZ"/>
</dbReference>
<organism evidence="2 3">
    <name type="scientific">Mycena metata</name>
    <dbReference type="NCBI Taxonomy" id="1033252"/>
    <lineage>
        <taxon>Eukaryota</taxon>
        <taxon>Fungi</taxon>
        <taxon>Dikarya</taxon>
        <taxon>Basidiomycota</taxon>
        <taxon>Agaricomycotina</taxon>
        <taxon>Agaricomycetes</taxon>
        <taxon>Agaricomycetidae</taxon>
        <taxon>Agaricales</taxon>
        <taxon>Marasmiineae</taxon>
        <taxon>Mycenaceae</taxon>
        <taxon>Mycena</taxon>
    </lineage>
</organism>
<feature type="compositionally biased region" description="Acidic residues" evidence="1">
    <location>
        <begin position="727"/>
        <end position="745"/>
    </location>
</feature>
<proteinExistence type="predicted"/>
<dbReference type="Proteomes" id="UP001215598">
    <property type="component" value="Unassembled WGS sequence"/>
</dbReference>
<evidence type="ECO:0000256" key="1">
    <source>
        <dbReference type="SAM" id="MobiDB-lite"/>
    </source>
</evidence>